<evidence type="ECO:0000313" key="3">
    <source>
        <dbReference type="EMBL" id="PWN41918.1"/>
    </source>
</evidence>
<feature type="region of interest" description="Disordered" evidence="1">
    <location>
        <begin position="351"/>
        <end position="436"/>
    </location>
</feature>
<protein>
    <submittedName>
        <fullName evidence="3">Uncharacterized protein</fullName>
    </submittedName>
</protein>
<dbReference type="InParanoid" id="A0A316VYD1"/>
<feature type="transmembrane region" description="Helical" evidence="2">
    <location>
        <begin position="182"/>
        <end position="202"/>
    </location>
</feature>
<proteinExistence type="predicted"/>
<keyword evidence="2" id="KW-0812">Transmembrane</keyword>
<keyword evidence="2" id="KW-0472">Membrane</keyword>
<feature type="transmembrane region" description="Helical" evidence="2">
    <location>
        <begin position="64"/>
        <end position="85"/>
    </location>
</feature>
<feature type="compositionally biased region" description="Basic and acidic residues" evidence="1">
    <location>
        <begin position="475"/>
        <end position="485"/>
    </location>
</feature>
<evidence type="ECO:0000256" key="1">
    <source>
        <dbReference type="SAM" id="MobiDB-lite"/>
    </source>
</evidence>
<dbReference type="Proteomes" id="UP000245783">
    <property type="component" value="Unassembled WGS sequence"/>
</dbReference>
<evidence type="ECO:0000313" key="4">
    <source>
        <dbReference type="Proteomes" id="UP000245783"/>
    </source>
</evidence>
<evidence type="ECO:0000256" key="2">
    <source>
        <dbReference type="SAM" id="Phobius"/>
    </source>
</evidence>
<feature type="transmembrane region" description="Helical" evidence="2">
    <location>
        <begin position="249"/>
        <end position="268"/>
    </location>
</feature>
<feature type="transmembrane region" description="Helical" evidence="2">
    <location>
        <begin position="97"/>
        <end position="118"/>
    </location>
</feature>
<reference evidence="3 4" key="1">
    <citation type="journal article" date="2018" name="Mol. Biol. Evol.">
        <title>Broad Genomic Sampling Reveals a Smut Pathogenic Ancestry of the Fungal Clade Ustilaginomycotina.</title>
        <authorList>
            <person name="Kijpornyongpan T."/>
            <person name="Mondo S.J."/>
            <person name="Barry K."/>
            <person name="Sandor L."/>
            <person name="Lee J."/>
            <person name="Lipzen A."/>
            <person name="Pangilinan J."/>
            <person name="LaButti K."/>
            <person name="Hainaut M."/>
            <person name="Henrissat B."/>
            <person name="Grigoriev I.V."/>
            <person name="Spatafora J.W."/>
            <person name="Aime M.C."/>
        </authorList>
    </citation>
    <scope>NUCLEOTIDE SEQUENCE [LARGE SCALE GENOMIC DNA]</scope>
    <source>
        <strain evidence="3 4">MCA 4658</strain>
    </source>
</reference>
<feature type="transmembrane region" description="Helical" evidence="2">
    <location>
        <begin position="130"/>
        <end position="151"/>
    </location>
</feature>
<dbReference type="GeneID" id="37038924"/>
<sequence length="697" mass="75938">MALPTMDLAPILDNPNVLQLETTLILYGVMAGAVGWDLAYYIPHDIKLLASRGWASPVRAVSRTAYLVARYLAFAALVISLRFWGYPSSSDDFCRKIPILIEALLCASYVSTITVLAFRTLALYPGHRRVDWVVTIAIVLGWLLCFSWAFAVPFYVSGQRMAAVSSRCQLHQKSDDTVLRGFMASLLAFDAIILLLTLYKVYRSGSYRFFNSNTVLGTILGKKNRNLHDEDPMKLAATKVAADLIGQGLYDFIILFLVGVAALVIWCTTSLPRIYRSLGVIGLAAVSAALAGGVFRETARAATALHAFRDFELKLQAMQQLAETQHKELEALFYARRYRDDDEDYDAQSKFTADHSNNYHREATTPVPLSAHESDRITVSRQPSYTGEFRTPTEKGWTGPHTDDGYTSEPLSRNMVHGAQPLSPTAPRPQEEASPIEELEYSRRDSTDLHSAAHLNARTADQDDSDSEATFGKGLETRSDSDFRRYMRQNAPPSTHQTRSLRRAKRGRTVYGADERFPDFATSLARSTAIAVATNSRTQQLGFSAAADGSRSGSASGSAYNAGASASSSRNNLPLGMSLAAFDAPSEEGSEGTHTSFPLPPERRDTLAGVTILGGGVETNWSRPTTLYSAPSSLPTAHGGGAGLPHPPPTYSSRTALNTPGNEAYEMGSRDAAGLSSSLPPPRRPSRKPVGNREYGA</sequence>
<dbReference type="AlphaFoldDB" id="A0A316VYD1"/>
<feature type="transmembrane region" description="Helical" evidence="2">
    <location>
        <begin position="274"/>
        <end position="295"/>
    </location>
</feature>
<feature type="compositionally biased region" description="Low complexity" evidence="1">
    <location>
        <begin position="545"/>
        <end position="569"/>
    </location>
</feature>
<dbReference type="OrthoDB" id="10341995at2759"/>
<feature type="region of interest" description="Disordered" evidence="1">
    <location>
        <begin position="545"/>
        <end position="571"/>
    </location>
</feature>
<keyword evidence="2" id="KW-1133">Transmembrane helix</keyword>
<keyword evidence="4" id="KW-1185">Reference proteome</keyword>
<dbReference type="RefSeq" id="XP_025369078.1">
    <property type="nucleotide sequence ID" value="XM_025517054.1"/>
</dbReference>
<feature type="region of interest" description="Disordered" evidence="1">
    <location>
        <begin position="584"/>
        <end position="603"/>
    </location>
</feature>
<organism evidence="3 4">
    <name type="scientific">Ceraceosorus guamensis</name>
    <dbReference type="NCBI Taxonomy" id="1522189"/>
    <lineage>
        <taxon>Eukaryota</taxon>
        <taxon>Fungi</taxon>
        <taxon>Dikarya</taxon>
        <taxon>Basidiomycota</taxon>
        <taxon>Ustilaginomycotina</taxon>
        <taxon>Exobasidiomycetes</taxon>
        <taxon>Ceraceosorales</taxon>
        <taxon>Ceraceosoraceae</taxon>
        <taxon>Ceraceosorus</taxon>
    </lineage>
</organism>
<name>A0A316VYD1_9BASI</name>
<gene>
    <name evidence="3" type="ORF">IE81DRAFT_367120</name>
</gene>
<feature type="compositionally biased region" description="Polar residues" evidence="1">
    <location>
        <begin position="651"/>
        <end position="661"/>
    </location>
</feature>
<feature type="region of interest" description="Disordered" evidence="1">
    <location>
        <begin position="456"/>
        <end position="507"/>
    </location>
</feature>
<dbReference type="EMBL" id="KZ819386">
    <property type="protein sequence ID" value="PWN41918.1"/>
    <property type="molecule type" value="Genomic_DNA"/>
</dbReference>
<feature type="region of interest" description="Disordered" evidence="1">
    <location>
        <begin position="631"/>
        <end position="697"/>
    </location>
</feature>
<accession>A0A316VYD1</accession>
<feature type="transmembrane region" description="Helical" evidence="2">
    <location>
        <begin position="24"/>
        <end position="43"/>
    </location>
</feature>